<feature type="region of interest" description="Disordered" evidence="1">
    <location>
        <begin position="1"/>
        <end position="62"/>
    </location>
</feature>
<keyword evidence="3" id="KW-1185">Reference proteome</keyword>
<organism evidence="2 3">
    <name type="scientific">Diploscapter pachys</name>
    <dbReference type="NCBI Taxonomy" id="2018661"/>
    <lineage>
        <taxon>Eukaryota</taxon>
        <taxon>Metazoa</taxon>
        <taxon>Ecdysozoa</taxon>
        <taxon>Nematoda</taxon>
        <taxon>Chromadorea</taxon>
        <taxon>Rhabditida</taxon>
        <taxon>Rhabditina</taxon>
        <taxon>Rhabditomorpha</taxon>
        <taxon>Rhabditoidea</taxon>
        <taxon>Rhabditidae</taxon>
        <taxon>Diploscapter</taxon>
    </lineage>
</organism>
<evidence type="ECO:0000256" key="1">
    <source>
        <dbReference type="SAM" id="MobiDB-lite"/>
    </source>
</evidence>
<sequence length="154" mass="17948">MGQSQSYDLTNGRKPGKESLDEVKQTGLKKKNDTKEQIIYAYENKPAQHETQKRPSNDNGSIEVIRHEELQYTQLHIEPHSHWYSENDPGFTREVKVDDDEKNDQVKIVTSEWEEDRTEPEKVTVSSSELYVLRKVEPLETIFLNSRPSASHYD</sequence>
<reference evidence="2 3" key="1">
    <citation type="journal article" date="2017" name="Curr. Biol.">
        <title>Genome architecture and evolution of a unichromosomal asexual nematode.</title>
        <authorList>
            <person name="Fradin H."/>
            <person name="Zegar C."/>
            <person name="Gutwein M."/>
            <person name="Lucas J."/>
            <person name="Kovtun M."/>
            <person name="Corcoran D."/>
            <person name="Baugh L.R."/>
            <person name="Kiontke K."/>
            <person name="Gunsalus K."/>
            <person name="Fitch D.H."/>
            <person name="Piano F."/>
        </authorList>
    </citation>
    <scope>NUCLEOTIDE SEQUENCE [LARGE SCALE GENOMIC DNA]</scope>
    <source>
        <strain evidence="2">PF1309</strain>
    </source>
</reference>
<comment type="caution">
    <text evidence="2">The sequence shown here is derived from an EMBL/GenBank/DDBJ whole genome shotgun (WGS) entry which is preliminary data.</text>
</comment>
<dbReference type="EMBL" id="LIAE01008744">
    <property type="protein sequence ID" value="PAV72622.1"/>
    <property type="molecule type" value="Genomic_DNA"/>
</dbReference>
<feature type="compositionally biased region" description="Basic and acidic residues" evidence="1">
    <location>
        <begin position="15"/>
        <end position="36"/>
    </location>
</feature>
<protein>
    <submittedName>
        <fullName evidence="2">Uncharacterized protein</fullName>
    </submittedName>
</protein>
<proteinExistence type="predicted"/>
<name>A0A2A2KFG2_9BILA</name>
<gene>
    <name evidence="2" type="ORF">WR25_21077</name>
</gene>
<evidence type="ECO:0000313" key="2">
    <source>
        <dbReference type="EMBL" id="PAV72622.1"/>
    </source>
</evidence>
<evidence type="ECO:0000313" key="3">
    <source>
        <dbReference type="Proteomes" id="UP000218231"/>
    </source>
</evidence>
<accession>A0A2A2KFG2</accession>
<feature type="compositionally biased region" description="Basic and acidic residues" evidence="1">
    <location>
        <begin position="46"/>
        <end position="56"/>
    </location>
</feature>
<dbReference type="Proteomes" id="UP000218231">
    <property type="component" value="Unassembled WGS sequence"/>
</dbReference>
<dbReference type="AlphaFoldDB" id="A0A2A2KFG2"/>